<evidence type="ECO:0000313" key="2">
    <source>
        <dbReference type="EMBL" id="MBG6122388.1"/>
    </source>
</evidence>
<keyword evidence="1" id="KW-0472">Membrane</keyword>
<sequence length="255" mass="28310">MLNTMLSEITKLRTTASFWWTSAIGAALMLAMVTMMAFIDRNNGAIDPMDPMSMGGGAWAPVTVIGAYGLFTFVVTVMATMVVTTEYRFKVSSTNFTITPQRWQVALAKLLVYGLFSMVFGLILLVISYILGDAIAANPFDWTSNSVAQRTLWALPLTTGLVVMLCQGVGWLVRNSAGAITLVVGWQLLLEGTILQLIPKWGPRVLKYMPFQNQTQFQLPFLGTEWNEWVHFGIFAAWAIIPFIIGLVLLERRDA</sequence>
<accession>A0A931E4N1</accession>
<dbReference type="Proteomes" id="UP000658613">
    <property type="component" value="Unassembled WGS sequence"/>
</dbReference>
<feature type="transmembrane region" description="Helical" evidence="1">
    <location>
        <begin position="229"/>
        <end position="250"/>
    </location>
</feature>
<feature type="transmembrane region" description="Helical" evidence="1">
    <location>
        <begin position="152"/>
        <end position="173"/>
    </location>
</feature>
<evidence type="ECO:0000256" key="1">
    <source>
        <dbReference type="SAM" id="Phobius"/>
    </source>
</evidence>
<dbReference type="RefSeq" id="WP_196824790.1">
    <property type="nucleotide sequence ID" value="NZ_CP046980.1"/>
</dbReference>
<keyword evidence="1" id="KW-0812">Transmembrane</keyword>
<feature type="transmembrane region" description="Helical" evidence="1">
    <location>
        <begin position="18"/>
        <end position="39"/>
    </location>
</feature>
<feature type="transmembrane region" description="Helical" evidence="1">
    <location>
        <begin position="110"/>
        <end position="132"/>
    </location>
</feature>
<comment type="caution">
    <text evidence="2">The sequence shown here is derived from an EMBL/GenBank/DDBJ whole genome shotgun (WGS) entry which is preliminary data.</text>
</comment>
<protein>
    <submittedName>
        <fullName evidence="2">ABC-2 type transport system permease protein</fullName>
    </submittedName>
</protein>
<keyword evidence="3" id="KW-1185">Reference proteome</keyword>
<gene>
    <name evidence="2" type="ORF">IW254_001357</name>
</gene>
<dbReference type="AlphaFoldDB" id="A0A931E4N1"/>
<feature type="transmembrane region" description="Helical" evidence="1">
    <location>
        <begin position="180"/>
        <end position="198"/>
    </location>
</feature>
<reference evidence="2" key="1">
    <citation type="submission" date="2020-11" db="EMBL/GenBank/DDBJ databases">
        <title>Sequencing the genomes of 1000 actinobacteria strains.</title>
        <authorList>
            <person name="Klenk H.-P."/>
        </authorList>
    </citation>
    <scope>NUCLEOTIDE SEQUENCE</scope>
    <source>
        <strain evidence="2">DSM 45632</strain>
    </source>
</reference>
<evidence type="ECO:0000313" key="3">
    <source>
        <dbReference type="Proteomes" id="UP000658613"/>
    </source>
</evidence>
<organism evidence="2 3">
    <name type="scientific">Corynebacterium aquatimens</name>
    <dbReference type="NCBI Taxonomy" id="1190508"/>
    <lineage>
        <taxon>Bacteria</taxon>
        <taxon>Bacillati</taxon>
        <taxon>Actinomycetota</taxon>
        <taxon>Actinomycetes</taxon>
        <taxon>Mycobacteriales</taxon>
        <taxon>Corynebacteriaceae</taxon>
        <taxon>Corynebacterium</taxon>
    </lineage>
</organism>
<feature type="transmembrane region" description="Helical" evidence="1">
    <location>
        <begin position="59"/>
        <end position="83"/>
    </location>
</feature>
<keyword evidence="1" id="KW-1133">Transmembrane helix</keyword>
<dbReference type="EMBL" id="JADOUE010000001">
    <property type="protein sequence ID" value="MBG6122388.1"/>
    <property type="molecule type" value="Genomic_DNA"/>
</dbReference>
<name>A0A931E4N1_9CORY</name>
<dbReference type="Pfam" id="PF12730">
    <property type="entry name" value="ABC2_membrane_4"/>
    <property type="match status" value="1"/>
</dbReference>
<proteinExistence type="predicted"/>